<evidence type="ECO:0000256" key="1">
    <source>
        <dbReference type="SAM" id="Phobius"/>
    </source>
</evidence>
<feature type="transmembrane region" description="Helical" evidence="1">
    <location>
        <begin position="7"/>
        <end position="32"/>
    </location>
</feature>
<dbReference type="EMBL" id="LWQS01000082">
    <property type="protein sequence ID" value="OAN42810.1"/>
    <property type="molecule type" value="Genomic_DNA"/>
</dbReference>
<dbReference type="Gene3D" id="2.130.10.10">
    <property type="entry name" value="YVTN repeat-like/Quinoprotein amine dehydrogenase"/>
    <property type="match status" value="2"/>
</dbReference>
<dbReference type="Proteomes" id="UP000078287">
    <property type="component" value="Unassembled WGS sequence"/>
</dbReference>
<keyword evidence="1" id="KW-1133">Transmembrane helix</keyword>
<dbReference type="Pfam" id="PF07676">
    <property type="entry name" value="PD40"/>
    <property type="match status" value="1"/>
</dbReference>
<keyword evidence="3" id="KW-1185">Reference proteome</keyword>
<keyword evidence="1" id="KW-0812">Transmembrane</keyword>
<evidence type="ECO:0008006" key="4">
    <source>
        <dbReference type="Google" id="ProtNLM"/>
    </source>
</evidence>
<sequence length="377" mass="40978">MQRSLRFGLAALMLAIFFGLAIVMGVVFWQLLSSVTDEQADSPQATATAVPPAYIWESGGYLSAVFVPDGRLAVASSYQTTILSFPDNQALTFFPTGGYLAVSPDSSRLAVGQRGAVRIYDLASGKVRAYLVCWLPPEEWTEMWLAFSPDGRTLAVTEANPAHGPEVQLWNVANQGQLWSVRIDDPAITVARQLAFSPDGRYIAVTTLPEGVWLIDVAQPAVVRQIQAEPAGSIAFSPDGSRLSVGGYTIRTYDTATWELVHEQTFPVSDAPTATEPSTLTNTFRLDSMRVAISPDGQWLAAPAAYPASGADLFVGKDPPRQPIALRRLADGEQVYRLSGSQNRARHLMFSPDGQWLVDIGHNEIQVWPVGEEGLRS</sequence>
<dbReference type="PANTHER" id="PTHR19879">
    <property type="entry name" value="TRANSCRIPTION INITIATION FACTOR TFIID"/>
    <property type="match status" value="1"/>
</dbReference>
<dbReference type="STRING" id="1707952.A6A03_03585"/>
<accession>A0A178M3I1</accession>
<evidence type="ECO:0000313" key="3">
    <source>
        <dbReference type="Proteomes" id="UP000078287"/>
    </source>
</evidence>
<dbReference type="AlphaFoldDB" id="A0A178M3I1"/>
<dbReference type="InterPro" id="IPR015943">
    <property type="entry name" value="WD40/YVTN_repeat-like_dom_sf"/>
</dbReference>
<name>A0A178M3I1_9CHLR</name>
<dbReference type="SUPFAM" id="SSF82171">
    <property type="entry name" value="DPP6 N-terminal domain-like"/>
    <property type="match status" value="1"/>
</dbReference>
<reference evidence="2 3" key="1">
    <citation type="submission" date="2016-04" db="EMBL/GenBank/DDBJ databases">
        <title>Chloroflexus islandicus sp. nov., a thermophilic filamentous anoxygenic phototrophic bacterium from geyser Strokkur (Iceland).</title>
        <authorList>
            <person name="Gaisin V.A."/>
            <person name="Kalashnikov A.M."/>
            <person name="Sukhacheva M.V."/>
            <person name="Grouzdev D.S."/>
            <person name="Ivanov T.M."/>
            <person name="Kuznetsov B."/>
            <person name="Gorlenko V.M."/>
        </authorList>
    </citation>
    <scope>NUCLEOTIDE SEQUENCE [LARGE SCALE GENOMIC DNA]</scope>
    <source>
        <strain evidence="3">isl-2</strain>
    </source>
</reference>
<keyword evidence="1" id="KW-0472">Membrane</keyword>
<comment type="caution">
    <text evidence="2">The sequence shown here is derived from an EMBL/GenBank/DDBJ whole genome shotgun (WGS) entry which is preliminary data.</text>
</comment>
<protein>
    <recommendedName>
        <fullName evidence="4">WD40 repeat domain-containing protein</fullName>
    </recommendedName>
</protein>
<dbReference type="RefSeq" id="WP_066790264.1">
    <property type="nucleotide sequence ID" value="NZ_LWQS01000082.1"/>
</dbReference>
<evidence type="ECO:0000313" key="2">
    <source>
        <dbReference type="EMBL" id="OAN42810.1"/>
    </source>
</evidence>
<dbReference type="InterPro" id="IPR011659">
    <property type="entry name" value="WD40"/>
</dbReference>
<dbReference type="PANTHER" id="PTHR19879:SF9">
    <property type="entry name" value="TRANSCRIPTION INITIATION FACTOR TFIID SUBUNIT 5"/>
    <property type="match status" value="1"/>
</dbReference>
<proteinExistence type="predicted"/>
<organism evidence="2 3">
    <name type="scientific">Chloroflexus islandicus</name>
    <dbReference type="NCBI Taxonomy" id="1707952"/>
    <lineage>
        <taxon>Bacteria</taxon>
        <taxon>Bacillati</taxon>
        <taxon>Chloroflexota</taxon>
        <taxon>Chloroflexia</taxon>
        <taxon>Chloroflexales</taxon>
        <taxon>Chloroflexineae</taxon>
        <taxon>Chloroflexaceae</taxon>
        <taxon>Chloroflexus</taxon>
    </lineage>
</organism>
<gene>
    <name evidence="2" type="ORF">A6A03_03585</name>
</gene>